<accession>A0A7X2P9N1</accession>
<dbReference type="SMART" id="SM00382">
    <property type="entry name" value="AAA"/>
    <property type="match status" value="1"/>
</dbReference>
<dbReference type="PIRSF" id="PIRSF039085">
    <property type="entry name" value="ABC_ATPase_HisP"/>
    <property type="match status" value="1"/>
</dbReference>
<evidence type="ECO:0000256" key="1">
    <source>
        <dbReference type="ARBA" id="ARBA00004202"/>
    </source>
</evidence>
<dbReference type="PROSITE" id="PS50893">
    <property type="entry name" value="ABC_TRANSPORTER_2"/>
    <property type="match status" value="1"/>
</dbReference>
<reference evidence="8 9" key="1">
    <citation type="submission" date="2019-08" db="EMBL/GenBank/DDBJ databases">
        <title>In-depth cultivation of the pig gut microbiome towards novel bacterial diversity and tailored functional studies.</title>
        <authorList>
            <person name="Wylensek D."/>
            <person name="Hitch T.C.A."/>
            <person name="Clavel T."/>
        </authorList>
    </citation>
    <scope>NUCLEOTIDE SEQUENCE [LARGE SCALE GENOMIC DNA]</scope>
    <source>
        <strain evidence="8 9">Oil+RF-744-WCA-WT-13</strain>
    </source>
</reference>
<comment type="caution">
    <text evidence="8">The sequence shown here is derived from an EMBL/GenBank/DDBJ whole genome shotgun (WGS) entry which is preliminary data.</text>
</comment>
<proteinExistence type="predicted"/>
<keyword evidence="4" id="KW-0547">Nucleotide-binding</keyword>
<dbReference type="FunFam" id="3.40.50.300:FF:000020">
    <property type="entry name" value="Amino acid ABC transporter ATP-binding component"/>
    <property type="match status" value="1"/>
</dbReference>
<evidence type="ECO:0000256" key="5">
    <source>
        <dbReference type="ARBA" id="ARBA00022840"/>
    </source>
</evidence>
<dbReference type="GO" id="GO:0015424">
    <property type="term" value="F:ABC-type amino acid transporter activity"/>
    <property type="evidence" value="ECO:0007669"/>
    <property type="project" value="InterPro"/>
</dbReference>
<dbReference type="EMBL" id="VUMV01000005">
    <property type="protein sequence ID" value="MST82356.1"/>
    <property type="molecule type" value="Genomic_DNA"/>
</dbReference>
<dbReference type="InterPro" id="IPR017871">
    <property type="entry name" value="ABC_transporter-like_CS"/>
</dbReference>
<evidence type="ECO:0000256" key="6">
    <source>
        <dbReference type="ARBA" id="ARBA00023136"/>
    </source>
</evidence>
<dbReference type="Proteomes" id="UP000466864">
    <property type="component" value="Unassembled WGS sequence"/>
</dbReference>
<dbReference type="PANTHER" id="PTHR43166">
    <property type="entry name" value="AMINO ACID IMPORT ATP-BINDING PROTEIN"/>
    <property type="match status" value="1"/>
</dbReference>
<evidence type="ECO:0000259" key="7">
    <source>
        <dbReference type="PROSITE" id="PS50893"/>
    </source>
</evidence>
<dbReference type="RefSeq" id="WP_154458257.1">
    <property type="nucleotide sequence ID" value="NZ_VUMV01000005.1"/>
</dbReference>
<name>A0A7X2P9N1_9FIRM</name>
<sequence length="254" mass="28485">MSLVKITGLSKKFRDNVVLDSIDLDVKKGDVIAVIGPSGTGKSTLLRCIDMLEKPNKGLIEFGDFRFDVTSRNKKDIVALRQRVGMVFQTFNLFKQKTVLENVMEGLIVVKKVPKAEAEAKALQYLGKVGMLDRQQYYPRQLSGGQQQRVAIARALAMEPELLLLDEPTSALDPELVGEVLDTILKAAEAGNTMILVSHEMSFVRKVASRVIFLENGHILEDGTPRQVFENPQHSRTKEFLHKFYLQEGPEFVI</sequence>
<dbReference type="AlphaFoldDB" id="A0A7X2P9N1"/>
<dbReference type="Gene3D" id="3.40.50.300">
    <property type="entry name" value="P-loop containing nucleotide triphosphate hydrolases"/>
    <property type="match status" value="1"/>
</dbReference>
<dbReference type="InterPro" id="IPR050086">
    <property type="entry name" value="MetN_ABC_transporter-like"/>
</dbReference>
<evidence type="ECO:0000313" key="9">
    <source>
        <dbReference type="Proteomes" id="UP000466864"/>
    </source>
</evidence>
<dbReference type="InterPro" id="IPR003593">
    <property type="entry name" value="AAA+_ATPase"/>
</dbReference>
<dbReference type="SUPFAM" id="SSF52540">
    <property type="entry name" value="P-loop containing nucleoside triphosphate hydrolases"/>
    <property type="match status" value="1"/>
</dbReference>
<keyword evidence="2" id="KW-0813">Transport</keyword>
<dbReference type="InterPro" id="IPR003439">
    <property type="entry name" value="ABC_transporter-like_ATP-bd"/>
</dbReference>
<dbReference type="GO" id="GO:0005886">
    <property type="term" value="C:plasma membrane"/>
    <property type="evidence" value="ECO:0007669"/>
    <property type="project" value="UniProtKB-SubCell"/>
</dbReference>
<dbReference type="Pfam" id="PF00005">
    <property type="entry name" value="ABC_tran"/>
    <property type="match status" value="1"/>
</dbReference>
<dbReference type="PANTHER" id="PTHR43166:SF35">
    <property type="entry name" value="L-CYSTINE IMPORT ATP-BINDING PROTEIN TCYN"/>
    <property type="match status" value="1"/>
</dbReference>
<evidence type="ECO:0000313" key="8">
    <source>
        <dbReference type="EMBL" id="MST82356.1"/>
    </source>
</evidence>
<dbReference type="PROSITE" id="PS00211">
    <property type="entry name" value="ABC_TRANSPORTER_1"/>
    <property type="match status" value="1"/>
</dbReference>
<dbReference type="InterPro" id="IPR027417">
    <property type="entry name" value="P-loop_NTPase"/>
</dbReference>
<dbReference type="GO" id="GO:0016887">
    <property type="term" value="F:ATP hydrolysis activity"/>
    <property type="evidence" value="ECO:0007669"/>
    <property type="project" value="InterPro"/>
</dbReference>
<dbReference type="InterPro" id="IPR030679">
    <property type="entry name" value="ABC_ATPase_HisP-typ"/>
</dbReference>
<keyword evidence="6" id="KW-0472">Membrane</keyword>
<keyword evidence="3" id="KW-1003">Cell membrane</keyword>
<evidence type="ECO:0000256" key="4">
    <source>
        <dbReference type="ARBA" id="ARBA00022741"/>
    </source>
</evidence>
<protein>
    <submittedName>
        <fullName evidence="8">Amino acid ABC transporter ATP-binding protein</fullName>
    </submittedName>
</protein>
<feature type="domain" description="ABC transporter" evidence="7">
    <location>
        <begin position="4"/>
        <end position="241"/>
    </location>
</feature>
<evidence type="ECO:0000256" key="3">
    <source>
        <dbReference type="ARBA" id="ARBA00022475"/>
    </source>
</evidence>
<gene>
    <name evidence="8" type="ORF">FYJ60_08515</name>
</gene>
<dbReference type="GO" id="GO:0005524">
    <property type="term" value="F:ATP binding"/>
    <property type="evidence" value="ECO:0007669"/>
    <property type="project" value="UniProtKB-KW"/>
</dbReference>
<comment type="subcellular location">
    <subcellularLocation>
        <location evidence="1">Cell membrane</location>
        <topology evidence="1">Peripheral membrane protein</topology>
    </subcellularLocation>
</comment>
<dbReference type="CDD" id="cd03262">
    <property type="entry name" value="ABC_HisP_GlnQ"/>
    <property type="match status" value="1"/>
</dbReference>
<keyword evidence="5 8" id="KW-0067">ATP-binding</keyword>
<organism evidence="8 9">
    <name type="scientific">Bilifractor porci</name>
    <dbReference type="NCBI Taxonomy" id="2606636"/>
    <lineage>
        <taxon>Bacteria</taxon>
        <taxon>Bacillati</taxon>
        <taxon>Bacillota</taxon>
        <taxon>Clostridia</taxon>
        <taxon>Lachnospirales</taxon>
        <taxon>Lachnospiraceae</taxon>
        <taxon>Bilifractor</taxon>
    </lineage>
</organism>
<evidence type="ECO:0000256" key="2">
    <source>
        <dbReference type="ARBA" id="ARBA00022448"/>
    </source>
</evidence>
<keyword evidence="9" id="KW-1185">Reference proteome</keyword>